<evidence type="ECO:0000256" key="1">
    <source>
        <dbReference type="ARBA" id="ARBA00004123"/>
    </source>
</evidence>
<dbReference type="Pfam" id="PF12656">
    <property type="entry name" value="G-patch_2"/>
    <property type="match status" value="1"/>
</dbReference>
<dbReference type="GO" id="GO:0005681">
    <property type="term" value="C:spliceosomal complex"/>
    <property type="evidence" value="ECO:0007669"/>
    <property type="project" value="UniProtKB-UniRule"/>
</dbReference>
<comment type="similarity">
    <text evidence="2 4">Belongs to the SPP2 family.</text>
</comment>
<feature type="region of interest" description="Disordered" evidence="5">
    <location>
        <begin position="1"/>
        <end position="46"/>
    </location>
</feature>
<evidence type="ECO:0000259" key="6">
    <source>
        <dbReference type="PROSITE" id="PS50174"/>
    </source>
</evidence>
<reference evidence="7" key="1">
    <citation type="journal article" date="2020" name="Stud. Mycol.">
        <title>101 Dothideomycetes genomes: a test case for predicting lifestyles and emergence of pathogens.</title>
        <authorList>
            <person name="Haridas S."/>
            <person name="Albert R."/>
            <person name="Binder M."/>
            <person name="Bloem J."/>
            <person name="Labutti K."/>
            <person name="Salamov A."/>
            <person name="Andreopoulos B."/>
            <person name="Baker S."/>
            <person name="Barry K."/>
            <person name="Bills G."/>
            <person name="Bluhm B."/>
            <person name="Cannon C."/>
            <person name="Castanera R."/>
            <person name="Culley D."/>
            <person name="Daum C."/>
            <person name="Ezra D."/>
            <person name="Gonzalez J."/>
            <person name="Henrissat B."/>
            <person name="Kuo A."/>
            <person name="Liang C."/>
            <person name="Lipzen A."/>
            <person name="Lutzoni F."/>
            <person name="Magnuson J."/>
            <person name="Mondo S."/>
            <person name="Nolan M."/>
            <person name="Ohm R."/>
            <person name="Pangilinan J."/>
            <person name="Park H.-J."/>
            <person name="Ramirez L."/>
            <person name="Alfaro M."/>
            <person name="Sun H."/>
            <person name="Tritt A."/>
            <person name="Yoshinaga Y."/>
            <person name="Zwiers L.-H."/>
            <person name="Turgeon B."/>
            <person name="Goodwin S."/>
            <person name="Spatafora J."/>
            <person name="Crous P."/>
            <person name="Grigoriev I."/>
        </authorList>
    </citation>
    <scope>NUCLEOTIDE SEQUENCE</scope>
    <source>
        <strain evidence="7">CBS 122681</strain>
    </source>
</reference>
<dbReference type="GO" id="GO:0003676">
    <property type="term" value="F:nucleic acid binding"/>
    <property type="evidence" value="ECO:0007669"/>
    <property type="project" value="InterPro"/>
</dbReference>
<dbReference type="Proteomes" id="UP000799324">
    <property type="component" value="Unassembled WGS sequence"/>
</dbReference>
<keyword evidence="4" id="KW-0507">mRNA processing</keyword>
<keyword evidence="4" id="KW-0747">Spliceosome</keyword>
<comment type="subcellular location">
    <subcellularLocation>
        <location evidence="1 4">Nucleus</location>
    </subcellularLocation>
</comment>
<evidence type="ECO:0000313" key="8">
    <source>
        <dbReference type="Proteomes" id="UP000799324"/>
    </source>
</evidence>
<dbReference type="InterPro" id="IPR000467">
    <property type="entry name" value="G_patch_dom"/>
</dbReference>
<feature type="region of interest" description="Disordered" evidence="5">
    <location>
        <begin position="160"/>
        <end position="191"/>
    </location>
</feature>
<evidence type="ECO:0000256" key="4">
    <source>
        <dbReference type="RuleBase" id="RU369096"/>
    </source>
</evidence>
<proteinExistence type="inferred from homology"/>
<comment type="function">
    <text evidence="4">Involved in spliceosome maturation and the first step of pre-mRNA splicing.</text>
</comment>
<dbReference type="AlphaFoldDB" id="A0A6A6SHJ7"/>
<feature type="region of interest" description="Disordered" evidence="5">
    <location>
        <begin position="121"/>
        <end position="143"/>
    </location>
</feature>
<evidence type="ECO:0000256" key="2">
    <source>
        <dbReference type="ARBA" id="ARBA00008576"/>
    </source>
</evidence>
<dbReference type="OrthoDB" id="5577072at2759"/>
<sequence length="307" mass="33046">MSAPKMGGFKLSLGGAKPKAGTKSTGPPPAKKARLVLDEEEAEDKNKSVEITGFDVATGGAIDVNGKKEVEGPRIIPSLPNRNWRDAARKKQAAKAEDSTEQHKESTLAFGLTVIKKEDKDGDVKMEEAEKEVKPVDDGLTEEQRLEKNAIEALLSGKAEDQAVIPAHDEDDTYDEDYRNAPDAPSLDAYEATPIEGFGAALLRGMGWKDGEEIGRNKDNAVKPREIKRRPALLGIGAKEEAAVGVELGAWGNNKGKGKGKAKEVYAPIALRNKKTGEIITEEELKAKLEAQKLAGAERWREAGQGG</sequence>
<dbReference type="InterPro" id="IPR045166">
    <property type="entry name" value="Spp2-like"/>
</dbReference>
<keyword evidence="3 4" id="KW-0539">Nucleus</keyword>
<keyword evidence="8" id="KW-1185">Reference proteome</keyword>
<dbReference type="GO" id="GO:0000398">
    <property type="term" value="P:mRNA splicing, via spliceosome"/>
    <property type="evidence" value="ECO:0007669"/>
    <property type="project" value="UniProtKB-UniRule"/>
</dbReference>
<feature type="region of interest" description="Disordered" evidence="5">
    <location>
        <begin position="68"/>
        <end position="105"/>
    </location>
</feature>
<organism evidence="7 8">
    <name type="scientific">Lophiostoma macrostomum CBS 122681</name>
    <dbReference type="NCBI Taxonomy" id="1314788"/>
    <lineage>
        <taxon>Eukaryota</taxon>
        <taxon>Fungi</taxon>
        <taxon>Dikarya</taxon>
        <taxon>Ascomycota</taxon>
        <taxon>Pezizomycotina</taxon>
        <taxon>Dothideomycetes</taxon>
        <taxon>Pleosporomycetidae</taxon>
        <taxon>Pleosporales</taxon>
        <taxon>Lophiostomataceae</taxon>
        <taxon>Lophiostoma</taxon>
    </lineage>
</organism>
<feature type="domain" description="G-patch" evidence="6">
    <location>
        <begin position="195"/>
        <end position="241"/>
    </location>
</feature>
<protein>
    <recommendedName>
        <fullName evidence="4">Pre-mRNA-splicing factor</fullName>
    </recommendedName>
</protein>
<name>A0A6A6SHJ7_9PLEO</name>
<keyword evidence="4" id="KW-0508">mRNA splicing</keyword>
<feature type="compositionally biased region" description="Basic and acidic residues" evidence="5">
    <location>
        <begin position="83"/>
        <end position="105"/>
    </location>
</feature>
<evidence type="ECO:0000313" key="7">
    <source>
        <dbReference type="EMBL" id="KAF2647345.1"/>
    </source>
</evidence>
<gene>
    <name evidence="7" type="ORF">K491DRAFT_763728</name>
</gene>
<evidence type="ECO:0000256" key="3">
    <source>
        <dbReference type="ARBA" id="ARBA00023242"/>
    </source>
</evidence>
<dbReference type="PANTHER" id="PTHR15818:SF2">
    <property type="entry name" value="G-PATCH DOMAIN AND KOW MOTIFS-CONTAINING PROTEIN"/>
    <property type="match status" value="1"/>
</dbReference>
<dbReference type="PANTHER" id="PTHR15818">
    <property type="entry name" value="G PATCH AND KOW-CONTAINING"/>
    <property type="match status" value="1"/>
</dbReference>
<dbReference type="InterPro" id="IPR026822">
    <property type="entry name" value="Spp2/MOS2_G-patch"/>
</dbReference>
<evidence type="ECO:0000256" key="5">
    <source>
        <dbReference type="SAM" id="MobiDB-lite"/>
    </source>
</evidence>
<dbReference type="PROSITE" id="PS50174">
    <property type="entry name" value="G_PATCH"/>
    <property type="match status" value="1"/>
</dbReference>
<dbReference type="EMBL" id="MU004631">
    <property type="protein sequence ID" value="KAF2647345.1"/>
    <property type="molecule type" value="Genomic_DNA"/>
</dbReference>
<accession>A0A6A6SHJ7</accession>